<keyword evidence="2" id="KW-1185">Reference proteome</keyword>
<dbReference type="STRING" id="33935.ADM90_14165"/>
<dbReference type="OrthoDB" id="9888487at2"/>
<reference evidence="1 2" key="1">
    <citation type="submission" date="2015-07" db="EMBL/GenBank/DDBJ databases">
        <title>Genome sequencing project for genomic taxonomy and phylogenomics of Bacillus-like bacteria.</title>
        <authorList>
            <person name="Liu B."/>
            <person name="Wang J."/>
            <person name="Zhu Y."/>
            <person name="Liu G."/>
            <person name="Chen Q."/>
            <person name="Chen Z."/>
            <person name="Che J."/>
            <person name="Ge C."/>
            <person name="Shi H."/>
            <person name="Pan Z."/>
            <person name="Liu X."/>
        </authorList>
    </citation>
    <scope>NUCLEOTIDE SEQUENCE [LARGE SCALE GENOMIC DNA]</scope>
    <source>
        <strain evidence="1 2">DSM 54</strain>
    </source>
</reference>
<organism evidence="1 2">
    <name type="scientific">Lysinibacillus macroides</name>
    <dbReference type="NCBI Taxonomy" id="33935"/>
    <lineage>
        <taxon>Bacteria</taxon>
        <taxon>Bacillati</taxon>
        <taxon>Bacillota</taxon>
        <taxon>Bacilli</taxon>
        <taxon>Bacillales</taxon>
        <taxon>Bacillaceae</taxon>
        <taxon>Lysinibacillus</taxon>
    </lineage>
</organism>
<dbReference type="RefSeq" id="WP_053995609.1">
    <property type="nucleotide sequence ID" value="NZ_CP065643.1"/>
</dbReference>
<dbReference type="AlphaFoldDB" id="A0A0M9DHG1"/>
<proteinExistence type="predicted"/>
<dbReference type="EMBL" id="LGCI01000009">
    <property type="protein sequence ID" value="KOY81548.1"/>
    <property type="molecule type" value="Genomic_DNA"/>
</dbReference>
<sequence length="66" mass="7807">MDRKRILEIDIAAKKACIEDLLVAIEFYEQEKMYHMAAECTWRIKKAEHAIKYMEGLINNECNRSS</sequence>
<name>A0A0M9DHG1_9BACI</name>
<gene>
    <name evidence="1" type="ORF">ADM90_14165</name>
</gene>
<evidence type="ECO:0000313" key="2">
    <source>
        <dbReference type="Proteomes" id="UP000037977"/>
    </source>
</evidence>
<protein>
    <submittedName>
        <fullName evidence="1">Uncharacterized protein</fullName>
    </submittedName>
</protein>
<accession>A0A0M9DHG1</accession>
<dbReference type="PATRIC" id="fig|33935.3.peg.4847"/>
<comment type="caution">
    <text evidence="1">The sequence shown here is derived from an EMBL/GenBank/DDBJ whole genome shotgun (WGS) entry which is preliminary data.</text>
</comment>
<evidence type="ECO:0000313" key="1">
    <source>
        <dbReference type="EMBL" id="KOY81548.1"/>
    </source>
</evidence>
<dbReference type="Proteomes" id="UP000037977">
    <property type="component" value="Unassembled WGS sequence"/>
</dbReference>